<dbReference type="InterPro" id="IPR013785">
    <property type="entry name" value="Aldolase_TIM"/>
</dbReference>
<dbReference type="GO" id="GO:0046872">
    <property type="term" value="F:metal ion binding"/>
    <property type="evidence" value="ECO:0007669"/>
    <property type="project" value="UniProtKB-UniRule"/>
</dbReference>
<evidence type="ECO:0000256" key="3">
    <source>
        <dbReference type="ARBA" id="ARBA00001941"/>
    </source>
</evidence>
<dbReference type="Proteomes" id="UP000658278">
    <property type="component" value="Unassembled WGS sequence"/>
</dbReference>
<dbReference type="PANTHER" id="PTHR11749">
    <property type="entry name" value="RIBULOSE-5-PHOSPHATE-3-EPIMERASE"/>
    <property type="match status" value="1"/>
</dbReference>
<keyword evidence="8 10" id="KW-0479">Metal-binding</keyword>
<evidence type="ECO:0000256" key="1">
    <source>
        <dbReference type="ARBA" id="ARBA00001782"/>
    </source>
</evidence>
<sequence length="237" mass="25037">MFNVGSSAIPVQSPAVIQPTFNDRVIAPSLLAADFSNIGGEVTRAINAGADWLHLDVMDGNFVDNISFGPAIIQAVHEHNDIYLDVHLMISRPDHYLDRFVAAGSDLITVHVEADHDVAETLKRIRAANCLAGLAINPATPIEAAEPYLDQIDLLLCMTVVPGFGGQSFMPEVLPKIEAAAALRKERGLSFHIEVDGGIGEKTASQCVQSGANVLVAGSSTFGAPDMAAAVTAIRQA</sequence>
<comment type="cofactor">
    <cofactor evidence="2">
        <name>Mn(2+)</name>
        <dbReference type="ChEBI" id="CHEBI:29035"/>
    </cofactor>
</comment>
<comment type="similarity">
    <text evidence="6 10 11">Belongs to the ribulose-phosphate 3-epimerase family.</text>
</comment>
<dbReference type="EMBL" id="JAENII010000009">
    <property type="protein sequence ID" value="MBK1827766.1"/>
    <property type="molecule type" value="Genomic_DNA"/>
</dbReference>
<keyword evidence="16" id="KW-1185">Reference proteome</keyword>
<dbReference type="Gene3D" id="3.20.20.70">
    <property type="entry name" value="Aldolase class I"/>
    <property type="match status" value="1"/>
</dbReference>
<comment type="cofactor">
    <cofactor evidence="4">
        <name>Zn(2+)</name>
        <dbReference type="ChEBI" id="CHEBI:29105"/>
    </cofactor>
</comment>
<organism evidence="15 16">
    <name type="scientific">Haloferula rosea</name>
    <dbReference type="NCBI Taxonomy" id="490093"/>
    <lineage>
        <taxon>Bacteria</taxon>
        <taxon>Pseudomonadati</taxon>
        <taxon>Verrucomicrobiota</taxon>
        <taxon>Verrucomicrobiia</taxon>
        <taxon>Verrucomicrobiales</taxon>
        <taxon>Verrucomicrobiaceae</taxon>
        <taxon>Haloferula</taxon>
    </lineage>
</organism>
<dbReference type="GO" id="GO:0006098">
    <property type="term" value="P:pentose-phosphate shunt"/>
    <property type="evidence" value="ECO:0007669"/>
    <property type="project" value="UniProtKB-UniRule"/>
</dbReference>
<feature type="binding site" evidence="10 14">
    <location>
        <begin position="218"/>
        <end position="219"/>
    </location>
    <ligand>
        <name>substrate</name>
    </ligand>
</feature>
<dbReference type="NCBIfam" id="TIGR01163">
    <property type="entry name" value="rpe"/>
    <property type="match status" value="1"/>
</dbReference>
<keyword evidence="10 11" id="KW-0119">Carbohydrate metabolism</keyword>
<comment type="pathway">
    <text evidence="10">Carbohydrate degradation.</text>
</comment>
<dbReference type="CDD" id="cd00429">
    <property type="entry name" value="RPE"/>
    <property type="match status" value="1"/>
</dbReference>
<evidence type="ECO:0000256" key="7">
    <source>
        <dbReference type="ARBA" id="ARBA00013188"/>
    </source>
</evidence>
<feature type="binding site" evidence="10 13">
    <location>
        <position position="196"/>
    </location>
    <ligand>
        <name>a divalent metal cation</name>
        <dbReference type="ChEBI" id="CHEBI:60240"/>
    </ligand>
</feature>
<evidence type="ECO:0000313" key="16">
    <source>
        <dbReference type="Proteomes" id="UP000658278"/>
    </source>
</evidence>
<dbReference type="NCBIfam" id="NF004076">
    <property type="entry name" value="PRK05581.1-4"/>
    <property type="match status" value="1"/>
</dbReference>
<proteinExistence type="inferred from homology"/>
<protein>
    <recommendedName>
        <fullName evidence="7 10">Ribulose-phosphate 3-epimerase</fullName>
        <ecNumber evidence="7 10">5.1.3.1</ecNumber>
    </recommendedName>
</protein>
<comment type="caution">
    <text evidence="15">The sequence shown here is derived from an EMBL/GenBank/DDBJ whole genome shotgun (WGS) entry which is preliminary data.</text>
</comment>
<dbReference type="EC" id="5.1.3.1" evidence="7 10"/>
<evidence type="ECO:0000256" key="8">
    <source>
        <dbReference type="ARBA" id="ARBA00022723"/>
    </source>
</evidence>
<keyword evidence="13" id="KW-0464">Manganese</keyword>
<feature type="binding site" evidence="14">
    <location>
        <position position="198"/>
    </location>
    <ligand>
        <name>substrate</name>
    </ligand>
</feature>
<comment type="cofactor">
    <cofactor evidence="10 13">
        <name>a divalent metal cation</name>
        <dbReference type="ChEBI" id="CHEBI:60240"/>
    </cofactor>
    <text evidence="10 13">Binds 1 divalent metal cation per subunit.</text>
</comment>
<feature type="binding site" evidence="10 14">
    <location>
        <position position="87"/>
    </location>
    <ligand>
        <name>substrate</name>
    </ligand>
</feature>
<evidence type="ECO:0000256" key="11">
    <source>
        <dbReference type="PIRNR" id="PIRNR001461"/>
    </source>
</evidence>
<dbReference type="InterPro" id="IPR026019">
    <property type="entry name" value="Ribul_P_3_epim"/>
</dbReference>
<dbReference type="InterPro" id="IPR000056">
    <property type="entry name" value="Ribul_P_3_epim-like"/>
</dbReference>
<evidence type="ECO:0000256" key="2">
    <source>
        <dbReference type="ARBA" id="ARBA00001936"/>
    </source>
</evidence>
<feature type="binding site" evidence="10">
    <location>
        <begin position="196"/>
        <end position="198"/>
    </location>
    <ligand>
        <name>substrate</name>
    </ligand>
</feature>
<keyword evidence="13" id="KW-0170">Cobalt</keyword>
<evidence type="ECO:0000256" key="13">
    <source>
        <dbReference type="PIRSR" id="PIRSR001461-2"/>
    </source>
</evidence>
<evidence type="ECO:0000256" key="5">
    <source>
        <dbReference type="ARBA" id="ARBA00001954"/>
    </source>
</evidence>
<feature type="binding site" evidence="10 14">
    <location>
        <begin position="163"/>
        <end position="166"/>
    </location>
    <ligand>
        <name>substrate</name>
    </ligand>
</feature>
<dbReference type="AlphaFoldDB" id="A0A934RFV8"/>
<comment type="function">
    <text evidence="10">Catalyzes the reversible epimerization of D-ribulose 5-phosphate to D-xylulose 5-phosphate.</text>
</comment>
<evidence type="ECO:0000256" key="4">
    <source>
        <dbReference type="ARBA" id="ARBA00001947"/>
    </source>
</evidence>
<keyword evidence="13" id="KW-0862">Zinc</keyword>
<evidence type="ECO:0000256" key="6">
    <source>
        <dbReference type="ARBA" id="ARBA00009541"/>
    </source>
</evidence>
<dbReference type="HAMAP" id="MF_02227">
    <property type="entry name" value="RPE"/>
    <property type="match status" value="1"/>
</dbReference>
<evidence type="ECO:0000256" key="14">
    <source>
        <dbReference type="PIRSR" id="PIRSR001461-3"/>
    </source>
</evidence>
<feature type="binding site" evidence="10 13">
    <location>
        <position position="87"/>
    </location>
    <ligand>
        <name>a divalent metal cation</name>
        <dbReference type="ChEBI" id="CHEBI:60240"/>
    </ligand>
</feature>
<comment type="catalytic activity">
    <reaction evidence="1 10 11">
        <text>D-ribulose 5-phosphate = D-xylulose 5-phosphate</text>
        <dbReference type="Rhea" id="RHEA:13677"/>
        <dbReference type="ChEBI" id="CHEBI:57737"/>
        <dbReference type="ChEBI" id="CHEBI:58121"/>
        <dbReference type="EC" id="5.1.3.1"/>
    </reaction>
</comment>
<comment type="cofactor">
    <cofactor evidence="3">
        <name>Co(2+)</name>
        <dbReference type="ChEBI" id="CHEBI:48828"/>
    </cofactor>
</comment>
<feature type="binding site" evidence="10 14">
    <location>
        <position position="29"/>
    </location>
    <ligand>
        <name>substrate</name>
    </ligand>
</feature>
<dbReference type="GO" id="GO:0019323">
    <property type="term" value="P:pentose catabolic process"/>
    <property type="evidence" value="ECO:0007669"/>
    <property type="project" value="UniProtKB-UniRule"/>
</dbReference>
<feature type="active site" description="Proton acceptor" evidence="10 12">
    <location>
        <position position="56"/>
    </location>
</feature>
<evidence type="ECO:0000256" key="10">
    <source>
        <dbReference type="HAMAP-Rule" id="MF_02227"/>
    </source>
</evidence>
<dbReference type="InterPro" id="IPR011060">
    <property type="entry name" value="RibuloseP-bd_barrel"/>
</dbReference>
<name>A0A934RFV8_9BACT</name>
<dbReference type="PIRSF" id="PIRSF001461">
    <property type="entry name" value="RPE"/>
    <property type="match status" value="1"/>
</dbReference>
<reference evidence="15" key="1">
    <citation type="submission" date="2021-01" db="EMBL/GenBank/DDBJ databases">
        <title>Modified the classification status of verrucomicrobia.</title>
        <authorList>
            <person name="Feng X."/>
        </authorList>
    </citation>
    <scope>NUCLEOTIDE SEQUENCE</scope>
    <source>
        <strain evidence="15">KCTC 22201</strain>
    </source>
</reference>
<feature type="binding site" evidence="10 13">
    <location>
        <position position="56"/>
    </location>
    <ligand>
        <name>a divalent metal cation</name>
        <dbReference type="ChEBI" id="CHEBI:60240"/>
    </ligand>
</feature>
<comment type="cofactor">
    <cofactor evidence="5">
        <name>Fe(2+)</name>
        <dbReference type="ChEBI" id="CHEBI:29033"/>
    </cofactor>
</comment>
<dbReference type="GO" id="GO:0005737">
    <property type="term" value="C:cytoplasm"/>
    <property type="evidence" value="ECO:0007669"/>
    <property type="project" value="UniProtKB-ARBA"/>
</dbReference>
<keyword evidence="9 10" id="KW-0413">Isomerase</keyword>
<feature type="active site" description="Proton donor" evidence="10 12">
    <location>
        <position position="196"/>
    </location>
</feature>
<dbReference type="SUPFAM" id="SSF51366">
    <property type="entry name" value="Ribulose-phoshate binding barrel"/>
    <property type="match status" value="1"/>
</dbReference>
<dbReference type="PROSITE" id="PS01085">
    <property type="entry name" value="RIBUL_P_3_EPIMER_1"/>
    <property type="match status" value="1"/>
</dbReference>
<accession>A0A934RFV8</accession>
<gene>
    <name evidence="10 15" type="primary">rpe</name>
    <name evidence="15" type="ORF">JIN81_12115</name>
</gene>
<dbReference type="Pfam" id="PF00834">
    <property type="entry name" value="Ribul_P_3_epim"/>
    <property type="match status" value="1"/>
</dbReference>
<dbReference type="GO" id="GO:0004750">
    <property type="term" value="F:D-ribulose-phosphate 3-epimerase activity"/>
    <property type="evidence" value="ECO:0007669"/>
    <property type="project" value="UniProtKB-UniRule"/>
</dbReference>
<evidence type="ECO:0000256" key="9">
    <source>
        <dbReference type="ARBA" id="ARBA00023235"/>
    </source>
</evidence>
<evidence type="ECO:0000313" key="15">
    <source>
        <dbReference type="EMBL" id="MBK1827766.1"/>
    </source>
</evidence>
<dbReference type="FunFam" id="3.20.20.70:FF:000004">
    <property type="entry name" value="Ribulose-phosphate 3-epimerase"/>
    <property type="match status" value="1"/>
</dbReference>
<feature type="binding site" evidence="10 13">
    <location>
        <position position="54"/>
    </location>
    <ligand>
        <name>a divalent metal cation</name>
        <dbReference type="ChEBI" id="CHEBI:60240"/>
    </ligand>
</feature>
<evidence type="ECO:0000256" key="12">
    <source>
        <dbReference type="PIRSR" id="PIRSR001461-1"/>
    </source>
</evidence>